<dbReference type="EMBL" id="BIMX01000033">
    <property type="protein sequence ID" value="GCF01475.1"/>
    <property type="molecule type" value="Genomic_DNA"/>
</dbReference>
<accession>A0A4C2EBD1</accession>
<comment type="caution">
    <text evidence="1">The sequence shown here is derived from an EMBL/GenBank/DDBJ whole genome shotgun (WGS) entry which is preliminary data.</text>
</comment>
<dbReference type="Proteomes" id="UP000301737">
    <property type="component" value="Unassembled WGS sequence"/>
</dbReference>
<dbReference type="OrthoDB" id="10265275at2759"/>
<proteinExistence type="predicted"/>
<sequence>MDLIIQKLEDPSVFHYKDLWLRETDNARLLILEIFAFGVVKDSKGIKLSPKMRQKLQKLTIVTLSEGYRELTYELIQSEAQLDSFLQVELYLIQLRHFFEVKLDPVRKVAHIGHFHDCRDVYNNEKPLQVVKPRITGSTLRDSLAQWRNSINNK</sequence>
<protein>
    <submittedName>
        <fullName evidence="1">COP9 signalosome complex subunit 9</fullName>
    </submittedName>
</protein>
<organism evidence="1 2">
    <name type="scientific">Zygosaccharomyces mellis</name>
    <dbReference type="NCBI Taxonomy" id="42258"/>
    <lineage>
        <taxon>Eukaryota</taxon>
        <taxon>Fungi</taxon>
        <taxon>Dikarya</taxon>
        <taxon>Ascomycota</taxon>
        <taxon>Saccharomycotina</taxon>
        <taxon>Saccharomycetes</taxon>
        <taxon>Saccharomycetales</taxon>
        <taxon>Saccharomycetaceae</taxon>
        <taxon>Zygosaccharomyces</taxon>
    </lineage>
</organism>
<gene>
    <name evidence="1" type="primary">CSN9</name>
    <name evidence="1" type="ORF">ZYGM_001364</name>
</gene>
<name>A0A4C2EBD1_9SACH</name>
<evidence type="ECO:0000313" key="1">
    <source>
        <dbReference type="EMBL" id="GCF01475.1"/>
    </source>
</evidence>
<reference evidence="1 2" key="1">
    <citation type="submission" date="2019-01" db="EMBL/GenBank/DDBJ databases">
        <title>Draft Genome Sequencing of Zygosaccharomyces mellis Ca-7.</title>
        <authorList>
            <person name="Shiwa Y."/>
            <person name="Kanesaki Y."/>
            <person name="Ishige T."/>
            <person name="Mura K."/>
            <person name="Hori T."/>
            <person name="Tamura T."/>
        </authorList>
    </citation>
    <scope>NUCLEOTIDE SEQUENCE [LARGE SCALE GENOMIC DNA]</scope>
    <source>
        <strain evidence="1 2">Ca-7</strain>
    </source>
</reference>
<evidence type="ECO:0000313" key="2">
    <source>
        <dbReference type="Proteomes" id="UP000301737"/>
    </source>
</evidence>
<dbReference type="AlphaFoldDB" id="A0A4C2EBD1"/>
<keyword evidence="2" id="KW-1185">Reference proteome</keyword>